<proteinExistence type="predicted"/>
<organism evidence="1">
    <name type="scientific">Oscillatoriales cyanobacterium SpSt-418</name>
    <dbReference type="NCBI Taxonomy" id="2282169"/>
    <lineage>
        <taxon>Bacteria</taxon>
        <taxon>Bacillati</taxon>
        <taxon>Cyanobacteriota</taxon>
        <taxon>Cyanophyceae</taxon>
        <taxon>Oscillatoriophycideae</taxon>
        <taxon>Oscillatoriales</taxon>
    </lineage>
</organism>
<dbReference type="InterPro" id="IPR036587">
    <property type="entry name" value="NucleaseA_inhib-like_sf"/>
</dbReference>
<sequence length="402" mass="45808">MKEANAQLLAFLETTIEGLVLSSEAEYPYTVSIWEVSERGEFSVMALLLSIGYLTVVEPPSIFEDIGTQLAELEQNEEIQFNRLYGFANSIVPKQQGGPSFSEVDLEYLTQLVGSDNADIYSESLMMLAEQLERFKEKQKQSFSQPLSSEIPEAEPKIKADSQEAEEFRAIILERLTASRQICSEIVAAVEPYLHLLKVFRLSTRDLVFQRVYGIHIVTGQLNESQWIGFSTRLPEILHKEDDPLPVQPGRDVEAISSEVQVVVSAFEEAVEGYAFPPMAPFYGSEIDKPSYPFESFIWEISTNESSLVQQLLETMRFLQILSPISDEDYDYLIHAPWNQEDSETEREEVYSQKIASTIDFIKHNLTEQKIYRLGLVEIDVYTVGKTHDNDWIYFSSTAVET</sequence>
<dbReference type="InterPro" id="IPR012489">
    <property type="entry name" value="NucleaseA_inhib-like"/>
</dbReference>
<dbReference type="Pfam" id="PF07924">
    <property type="entry name" value="NuiA"/>
    <property type="match status" value="1"/>
</dbReference>
<dbReference type="Gene3D" id="3.40.1460.10">
    <property type="entry name" value="Nuclease A inhibitor-like"/>
    <property type="match status" value="2"/>
</dbReference>
<dbReference type="SUPFAM" id="SSF82602">
    <property type="entry name" value="Nuclease A inhibitor (NuiA)"/>
    <property type="match status" value="1"/>
</dbReference>
<dbReference type="AlphaFoldDB" id="A0A7C3KD65"/>
<dbReference type="EMBL" id="DSRU01000052">
    <property type="protein sequence ID" value="HFM97047.1"/>
    <property type="molecule type" value="Genomic_DNA"/>
</dbReference>
<evidence type="ECO:0000313" key="1">
    <source>
        <dbReference type="EMBL" id="HFM97047.1"/>
    </source>
</evidence>
<gene>
    <name evidence="1" type="ORF">ENR64_04620</name>
</gene>
<comment type="caution">
    <text evidence="1">The sequence shown here is derived from an EMBL/GenBank/DDBJ whole genome shotgun (WGS) entry which is preliminary data.</text>
</comment>
<accession>A0A7C3KD65</accession>
<protein>
    <submittedName>
        <fullName evidence="1">Uncharacterized protein</fullName>
    </submittedName>
</protein>
<reference evidence="1" key="1">
    <citation type="journal article" date="2020" name="mSystems">
        <title>Genome- and Community-Level Interaction Insights into Carbon Utilization and Element Cycling Functions of Hydrothermarchaeota in Hydrothermal Sediment.</title>
        <authorList>
            <person name="Zhou Z."/>
            <person name="Liu Y."/>
            <person name="Xu W."/>
            <person name="Pan J."/>
            <person name="Luo Z.H."/>
            <person name="Li M."/>
        </authorList>
    </citation>
    <scope>NUCLEOTIDE SEQUENCE [LARGE SCALE GENOMIC DNA]</scope>
    <source>
        <strain evidence="1">SpSt-418</strain>
    </source>
</reference>
<name>A0A7C3KD65_9CYAN</name>